<dbReference type="GO" id="GO:0005576">
    <property type="term" value="C:extracellular region"/>
    <property type="evidence" value="ECO:0007669"/>
    <property type="project" value="InterPro"/>
</dbReference>
<comment type="caution">
    <text evidence="1">The sequence shown here is derived from an EMBL/GenBank/DDBJ whole genome shotgun (WGS) entry which is preliminary data.</text>
</comment>
<accession>A0A8J5S4C3</accession>
<keyword evidence="2" id="KW-1185">Reference proteome</keyword>
<evidence type="ECO:0000313" key="2">
    <source>
        <dbReference type="Proteomes" id="UP000729402"/>
    </source>
</evidence>
<dbReference type="EMBL" id="JAAALK010000287">
    <property type="protein sequence ID" value="KAG8060372.1"/>
    <property type="molecule type" value="Genomic_DNA"/>
</dbReference>
<organism evidence="1 2">
    <name type="scientific">Zizania palustris</name>
    <name type="common">Northern wild rice</name>
    <dbReference type="NCBI Taxonomy" id="103762"/>
    <lineage>
        <taxon>Eukaryota</taxon>
        <taxon>Viridiplantae</taxon>
        <taxon>Streptophyta</taxon>
        <taxon>Embryophyta</taxon>
        <taxon>Tracheophyta</taxon>
        <taxon>Spermatophyta</taxon>
        <taxon>Magnoliopsida</taxon>
        <taxon>Liliopsida</taxon>
        <taxon>Poales</taxon>
        <taxon>Poaceae</taxon>
        <taxon>BOP clade</taxon>
        <taxon>Oryzoideae</taxon>
        <taxon>Oryzeae</taxon>
        <taxon>Zizaniinae</taxon>
        <taxon>Zizania</taxon>
    </lineage>
</organism>
<evidence type="ECO:0000313" key="1">
    <source>
        <dbReference type="EMBL" id="KAG8060372.1"/>
    </source>
</evidence>
<dbReference type="GO" id="GO:0005179">
    <property type="term" value="F:hormone activity"/>
    <property type="evidence" value="ECO:0007669"/>
    <property type="project" value="InterPro"/>
</dbReference>
<dbReference type="PANTHER" id="PTHR47165:SF4">
    <property type="entry name" value="OS03G0429900 PROTEIN"/>
    <property type="match status" value="1"/>
</dbReference>
<dbReference type="InterPro" id="IPR018245">
    <property type="entry name" value="Gonadotropin_bsu_CS"/>
</dbReference>
<sequence length="85" mass="9436">MVELNNTDPWETKNRAYICTVTVTKLSASQSWWFQSCSHCHKTTTSYGSGYKCSGHCQTVTTIPKYRLCLIGTDGTGSAEFVLFG</sequence>
<dbReference type="PROSITE" id="PS00261">
    <property type="entry name" value="GLYCO_HORMONE_BETA_1"/>
    <property type="match status" value="1"/>
</dbReference>
<proteinExistence type="predicted"/>
<dbReference type="AlphaFoldDB" id="A0A8J5S4C3"/>
<dbReference type="Proteomes" id="UP000729402">
    <property type="component" value="Unassembled WGS sequence"/>
</dbReference>
<dbReference type="OrthoDB" id="696934at2759"/>
<evidence type="ECO:0008006" key="3">
    <source>
        <dbReference type="Google" id="ProtNLM"/>
    </source>
</evidence>
<reference evidence="1" key="2">
    <citation type="submission" date="2021-02" db="EMBL/GenBank/DDBJ databases">
        <authorList>
            <person name="Kimball J.A."/>
            <person name="Haas M.W."/>
            <person name="Macchietto M."/>
            <person name="Kono T."/>
            <person name="Duquette J."/>
            <person name="Shao M."/>
        </authorList>
    </citation>
    <scope>NUCLEOTIDE SEQUENCE</scope>
    <source>
        <tissue evidence="1">Fresh leaf tissue</tissue>
    </source>
</reference>
<gene>
    <name evidence="1" type="ORF">GUJ93_ZPchr0002g24957</name>
</gene>
<protein>
    <recommendedName>
        <fullName evidence="3">Replication factor A C-terminal domain-containing protein</fullName>
    </recommendedName>
</protein>
<dbReference type="PANTHER" id="PTHR47165">
    <property type="entry name" value="OS03G0429900 PROTEIN"/>
    <property type="match status" value="1"/>
</dbReference>
<name>A0A8J5S4C3_ZIZPA</name>
<reference evidence="1" key="1">
    <citation type="journal article" date="2021" name="bioRxiv">
        <title>Whole Genome Assembly and Annotation of Northern Wild Rice, Zizania palustris L., Supports a Whole Genome Duplication in the Zizania Genus.</title>
        <authorList>
            <person name="Haas M."/>
            <person name="Kono T."/>
            <person name="Macchietto M."/>
            <person name="Millas R."/>
            <person name="McGilp L."/>
            <person name="Shao M."/>
            <person name="Duquette J."/>
            <person name="Hirsch C.N."/>
            <person name="Kimball J."/>
        </authorList>
    </citation>
    <scope>NUCLEOTIDE SEQUENCE</scope>
    <source>
        <tissue evidence="1">Fresh leaf tissue</tissue>
    </source>
</reference>